<dbReference type="InterPro" id="IPR059177">
    <property type="entry name" value="GH29D-like_dom"/>
</dbReference>
<organism evidence="11 12">
    <name type="scientific">Humibacillus xanthopallidus</name>
    <dbReference type="NCBI Taxonomy" id="412689"/>
    <lineage>
        <taxon>Bacteria</taxon>
        <taxon>Bacillati</taxon>
        <taxon>Actinomycetota</taxon>
        <taxon>Actinomycetes</taxon>
        <taxon>Micrococcales</taxon>
        <taxon>Intrasporangiaceae</taxon>
        <taxon>Humibacillus</taxon>
    </lineage>
</organism>
<evidence type="ECO:0000256" key="8">
    <source>
        <dbReference type="SAM" id="MobiDB-lite"/>
    </source>
</evidence>
<keyword evidence="9" id="KW-0732">Signal</keyword>
<keyword evidence="3" id="KW-0645">Protease</keyword>
<proteinExistence type="inferred from homology"/>
<name>A0A543HX57_9MICO</name>
<dbReference type="SUPFAM" id="SSF53187">
    <property type="entry name" value="Zn-dependent exopeptidases"/>
    <property type="match status" value="1"/>
</dbReference>
<feature type="signal peptide" evidence="9">
    <location>
        <begin position="1"/>
        <end position="31"/>
    </location>
</feature>
<feature type="compositionally biased region" description="Polar residues" evidence="8">
    <location>
        <begin position="717"/>
        <end position="735"/>
    </location>
</feature>
<dbReference type="GO" id="GO:0005615">
    <property type="term" value="C:extracellular space"/>
    <property type="evidence" value="ECO:0007669"/>
    <property type="project" value="TreeGrafter"/>
</dbReference>
<feature type="active site" description="Proton donor/acceptor" evidence="7">
    <location>
        <position position="667"/>
    </location>
</feature>
<keyword evidence="12" id="KW-1185">Reference proteome</keyword>
<evidence type="ECO:0000256" key="7">
    <source>
        <dbReference type="PROSITE-ProRule" id="PRU01379"/>
    </source>
</evidence>
<dbReference type="SMART" id="SM00631">
    <property type="entry name" value="Zn_pept"/>
    <property type="match status" value="1"/>
</dbReference>
<keyword evidence="6" id="KW-0482">Metalloprotease</keyword>
<comment type="similarity">
    <text evidence="2 7">Belongs to the peptidase M14 family.</text>
</comment>
<evidence type="ECO:0000256" key="9">
    <source>
        <dbReference type="SAM" id="SignalP"/>
    </source>
</evidence>
<comment type="caution">
    <text evidence="11">The sequence shown here is derived from an EMBL/GenBank/DDBJ whole genome shotgun (WGS) entry which is preliminary data.</text>
</comment>
<dbReference type="Proteomes" id="UP000316747">
    <property type="component" value="Unassembled WGS sequence"/>
</dbReference>
<feature type="chain" id="PRO_5021916289" evidence="9">
    <location>
        <begin position="32"/>
        <end position="814"/>
    </location>
</feature>
<evidence type="ECO:0000256" key="4">
    <source>
        <dbReference type="ARBA" id="ARBA00022801"/>
    </source>
</evidence>
<feature type="domain" description="Peptidase M14" evidence="10">
    <location>
        <begin position="384"/>
        <end position="710"/>
    </location>
</feature>
<evidence type="ECO:0000256" key="1">
    <source>
        <dbReference type="ARBA" id="ARBA00001947"/>
    </source>
</evidence>
<dbReference type="RefSeq" id="WP_141844928.1">
    <property type="nucleotide sequence ID" value="NZ_VFPM01000002.1"/>
</dbReference>
<comment type="cofactor">
    <cofactor evidence="1">
        <name>Zn(2+)</name>
        <dbReference type="ChEBI" id="CHEBI:29105"/>
    </cofactor>
</comment>
<dbReference type="Pfam" id="PF13290">
    <property type="entry name" value="CHB_HEX_C_1"/>
    <property type="match status" value="1"/>
</dbReference>
<keyword evidence="5" id="KW-0862">Zinc</keyword>
<dbReference type="PANTHER" id="PTHR11705">
    <property type="entry name" value="PROTEASE FAMILY M14 CARBOXYPEPTIDASE A,B"/>
    <property type="match status" value="1"/>
</dbReference>
<evidence type="ECO:0000259" key="10">
    <source>
        <dbReference type="PROSITE" id="PS52035"/>
    </source>
</evidence>
<dbReference type="OrthoDB" id="5240362at2"/>
<dbReference type="GO" id="GO:0004181">
    <property type="term" value="F:metallocarboxypeptidase activity"/>
    <property type="evidence" value="ECO:0007669"/>
    <property type="project" value="InterPro"/>
</dbReference>
<keyword evidence="4" id="KW-0378">Hydrolase</keyword>
<dbReference type="Pfam" id="PF00246">
    <property type="entry name" value="Peptidase_M14"/>
    <property type="match status" value="1"/>
</dbReference>
<evidence type="ECO:0000256" key="2">
    <source>
        <dbReference type="ARBA" id="ARBA00005988"/>
    </source>
</evidence>
<reference evidence="11 12" key="1">
    <citation type="submission" date="2019-06" db="EMBL/GenBank/DDBJ databases">
        <title>Genome sequencing of plant associated microbes to promote plant fitness in Sorghum bicolor and Oryza sativa.</title>
        <authorList>
            <person name="Coleman-Derr D."/>
        </authorList>
    </citation>
    <scope>NUCLEOTIDE SEQUENCE [LARGE SCALE GENOMIC DNA]</scope>
    <source>
        <strain evidence="11 12">KV-663</strain>
    </source>
</reference>
<dbReference type="GO" id="GO:0006508">
    <property type="term" value="P:proteolysis"/>
    <property type="evidence" value="ECO:0007669"/>
    <property type="project" value="UniProtKB-KW"/>
</dbReference>
<accession>A0A543HX57</accession>
<dbReference type="Gene3D" id="3.40.630.10">
    <property type="entry name" value="Zn peptidases"/>
    <property type="match status" value="1"/>
</dbReference>
<feature type="region of interest" description="Disordered" evidence="8">
    <location>
        <begin position="715"/>
        <end position="735"/>
    </location>
</feature>
<gene>
    <name evidence="11" type="ORF">FBY41_2957</name>
</gene>
<evidence type="ECO:0000313" key="12">
    <source>
        <dbReference type="Proteomes" id="UP000316747"/>
    </source>
</evidence>
<evidence type="ECO:0000313" key="11">
    <source>
        <dbReference type="EMBL" id="TQM62912.1"/>
    </source>
</evidence>
<evidence type="ECO:0000256" key="3">
    <source>
        <dbReference type="ARBA" id="ARBA00022670"/>
    </source>
</evidence>
<dbReference type="InterPro" id="IPR000834">
    <property type="entry name" value="Peptidase_M14"/>
</dbReference>
<dbReference type="PROSITE" id="PS52035">
    <property type="entry name" value="PEPTIDASE_M14"/>
    <property type="match status" value="1"/>
</dbReference>
<protein>
    <submittedName>
        <fullName evidence="11">Chitobiase/beta-hexosaminidase-like protein</fullName>
    </submittedName>
</protein>
<feature type="region of interest" description="Disordered" evidence="8">
    <location>
        <begin position="33"/>
        <end position="52"/>
    </location>
</feature>
<evidence type="ECO:0000256" key="6">
    <source>
        <dbReference type="ARBA" id="ARBA00023049"/>
    </source>
</evidence>
<sequence>MSRRRPVHRRPRLVALLTTGALVIGLAPAYAASSAGAEPPGSPPGDSVSTSPPGVSLVKVVVPDRAAVDRLTSLGFDVAEYTRPVDGGVEIHVVADAADTQAITALGYRVGDAVTSPSDVARNRAERSATIAADASALATADTLTVLRAEWFTSTDNQRFLSVEVKTDAPVATNILTVQWDSGPGTAMGSGGSATMSRFVDAGQYMYHRFNAPVPVASAPSKVTITSSVGGSITKDVSQWLGTARKAPSPHYVSDFVDHYMDPTELSARFASLAKEFPSLTQLIDLPHKTNGYRRAAQATFGTVTTSTLYVTSKAWGHEGGNDLSVALVDPGAPNAALSVSVSGTAISVSLATGSSGALTSTAAQVVAAINASPASSALVTASTYRGNAGAGVVAAAASTRLSDNLSAPASVSREPFQVQALRIGKARDGSRTGVFLYCQEHAREWVTPLVCLETAERLLRNYQKDPTTRKLVDKLDIFIVPSINPDGAHYSLYDFASQRKNMTNHCGPADSDPARRNSWGVDLNRNFSVGSVFDGFTGASATNCLSGTFAGPAELSEPEARNEVWLVTQFPNIKFAMNTHSYGGYFMWPPGAYKAAGRELLPPVELGTEEFFWAASEHILSAVKQWRGTAIWPGQTGPVTDVLYSAAGNSADELWYNHGIIGWDFEVGADVWNPTTKRFEAVGFQPPFAEGHEEAMEFSSGQIGILEVALAHETDSTPPSSSLEVQKQEPGSTSFTFATSEPATVYYTLDGSRPTLSSSKLTPAGLREGAGAVTVDGRTEVRWFSVDIAGNTEARYRPDGNGQNFRREVVAVQ</sequence>
<dbReference type="PANTHER" id="PTHR11705:SF143">
    <property type="entry name" value="SLL0236 PROTEIN"/>
    <property type="match status" value="1"/>
</dbReference>
<dbReference type="EMBL" id="VFPM01000002">
    <property type="protein sequence ID" value="TQM62912.1"/>
    <property type="molecule type" value="Genomic_DNA"/>
</dbReference>
<evidence type="ECO:0000256" key="5">
    <source>
        <dbReference type="ARBA" id="ARBA00022833"/>
    </source>
</evidence>
<dbReference type="AlphaFoldDB" id="A0A543HX57"/>
<dbReference type="GO" id="GO:0008270">
    <property type="term" value="F:zinc ion binding"/>
    <property type="evidence" value="ECO:0007669"/>
    <property type="project" value="InterPro"/>
</dbReference>